<dbReference type="InterPro" id="IPR045402">
    <property type="entry name" value="GAP1-N2"/>
</dbReference>
<comment type="caution">
    <text evidence="3">The sequence shown here is derived from an EMBL/GenBank/DDBJ whole genome shotgun (WGS) entry which is preliminary data.</text>
</comment>
<dbReference type="AlphaFoldDB" id="A0A6N9UBP3"/>
<evidence type="ECO:0000259" key="2">
    <source>
        <dbReference type="Pfam" id="PF20014"/>
    </source>
</evidence>
<dbReference type="EMBL" id="JAAGLQ010000496">
    <property type="protein sequence ID" value="NEA18335.1"/>
    <property type="molecule type" value="Genomic_DNA"/>
</dbReference>
<name>A0A6N9UBP3_STRHA</name>
<protein>
    <submittedName>
        <fullName evidence="3">Uncharacterized protein</fullName>
    </submittedName>
</protein>
<feature type="domain" description="GTPase-associated protein 1 N-terminal" evidence="1">
    <location>
        <begin position="3"/>
        <end position="125"/>
    </location>
</feature>
<evidence type="ECO:0000313" key="3">
    <source>
        <dbReference type="EMBL" id="NEA18335.1"/>
    </source>
</evidence>
<evidence type="ECO:0000259" key="1">
    <source>
        <dbReference type="Pfam" id="PF20013"/>
    </source>
</evidence>
<dbReference type="Proteomes" id="UP000471293">
    <property type="component" value="Unassembled WGS sequence"/>
</dbReference>
<accession>A0A6N9UBP3</accession>
<gene>
    <name evidence="3" type="ORF">G3I29_23055</name>
</gene>
<organism evidence="3 4">
    <name type="scientific">Streptomyces halstedii</name>
    <dbReference type="NCBI Taxonomy" id="1944"/>
    <lineage>
        <taxon>Bacteria</taxon>
        <taxon>Bacillati</taxon>
        <taxon>Actinomycetota</taxon>
        <taxon>Actinomycetes</taxon>
        <taxon>Kitasatosporales</taxon>
        <taxon>Streptomycetaceae</taxon>
        <taxon>Streptomyces</taxon>
    </lineage>
</organism>
<dbReference type="InterPro" id="IPR045401">
    <property type="entry name" value="GAP1-M"/>
</dbReference>
<dbReference type="Pfam" id="PF20013">
    <property type="entry name" value="GAP1-N2"/>
    <property type="match status" value="1"/>
</dbReference>
<feature type="non-terminal residue" evidence="3">
    <location>
        <position position="256"/>
    </location>
</feature>
<reference evidence="3 4" key="1">
    <citation type="submission" date="2020-01" db="EMBL/GenBank/DDBJ databases">
        <title>Insect and environment-associated Actinomycetes.</title>
        <authorList>
            <person name="Currrie C."/>
            <person name="Chevrette M."/>
            <person name="Carlson C."/>
            <person name="Stubbendieck R."/>
            <person name="Wendt-Pienkowski E."/>
        </authorList>
    </citation>
    <scope>NUCLEOTIDE SEQUENCE [LARGE SCALE GENOMIC DNA]</scope>
    <source>
        <strain evidence="3 4">SID11342</strain>
    </source>
</reference>
<evidence type="ECO:0000313" key="4">
    <source>
        <dbReference type="Proteomes" id="UP000471293"/>
    </source>
</evidence>
<sequence>MSLAQLHYTAPTAGDGGSAGRFAAADSAIPGPVRAEAGPLLAYEAPAGTPERLSDGELRALPVAFGFSALSDGSHLLSRTVALGAAGFHAHAVHIPADAALPGRLLPVAAWGAAGWLSAPPGRALPDPLTALALSGAPGGFSREWLGDFAVSRGPWLAAVLGDIRRTSEDPSAPQVVLVERHSADVARWIALAVAVLPREYAERLTFTTYTRRPGSAAHRVVGVLPQDAPDVRDPRFRVHVGGGPHPAGPAGDPWA</sequence>
<proteinExistence type="predicted"/>
<dbReference type="Pfam" id="PF20014">
    <property type="entry name" value="GAP1-M"/>
    <property type="match status" value="1"/>
</dbReference>
<feature type="domain" description="GTPase-associated protein 1 middle" evidence="2">
    <location>
        <begin position="144"/>
        <end position="238"/>
    </location>
</feature>